<dbReference type="InterPro" id="IPR036264">
    <property type="entry name" value="Bact_exopeptidase_dim_dom"/>
</dbReference>
<dbReference type="Proteomes" id="UP001457282">
    <property type="component" value="Unassembled WGS sequence"/>
</dbReference>
<dbReference type="PANTHER" id="PTHR11014">
    <property type="entry name" value="PEPTIDASE M20 FAMILY MEMBER"/>
    <property type="match status" value="1"/>
</dbReference>
<dbReference type="FunFam" id="3.30.70.360:FF:000001">
    <property type="entry name" value="N-acetyldiaminopimelate deacetylase"/>
    <property type="match status" value="1"/>
</dbReference>
<dbReference type="GO" id="GO:0046872">
    <property type="term" value="F:metal ion binding"/>
    <property type="evidence" value="ECO:0007669"/>
    <property type="project" value="UniProtKB-KW"/>
</dbReference>
<keyword evidence="5" id="KW-0479">Metal-binding</keyword>
<feature type="domain" description="Peptidase M20 dimerisation" evidence="7">
    <location>
        <begin position="199"/>
        <end position="295"/>
    </location>
</feature>
<dbReference type="GO" id="GO:0005783">
    <property type="term" value="C:endoplasmic reticulum"/>
    <property type="evidence" value="ECO:0007669"/>
    <property type="project" value="TreeGrafter"/>
</dbReference>
<dbReference type="Pfam" id="PF01546">
    <property type="entry name" value="Peptidase_M20"/>
    <property type="match status" value="2"/>
</dbReference>
<dbReference type="EMBL" id="JBEDUW010000006">
    <property type="protein sequence ID" value="KAK9921394.1"/>
    <property type="molecule type" value="Genomic_DNA"/>
</dbReference>
<feature type="binding site" evidence="5">
    <location>
        <position position="179"/>
    </location>
    <ligand>
        <name>Mn(2+)</name>
        <dbReference type="ChEBI" id="CHEBI:29035"/>
        <label>2</label>
    </ligand>
</feature>
<feature type="binding site" evidence="5">
    <location>
        <position position="140"/>
    </location>
    <ligand>
        <name>Mn(2+)</name>
        <dbReference type="ChEBI" id="CHEBI:29035"/>
        <label>2</label>
    </ligand>
</feature>
<accession>A0AAW1WBN4</accession>
<evidence type="ECO:0000313" key="9">
    <source>
        <dbReference type="Proteomes" id="UP001457282"/>
    </source>
</evidence>
<dbReference type="NCBIfam" id="TIGR01891">
    <property type="entry name" value="amidohydrolases"/>
    <property type="match status" value="1"/>
</dbReference>
<keyword evidence="4 5" id="KW-0464">Manganese</keyword>
<dbReference type="GO" id="GO:0010179">
    <property type="term" value="F:IAA-Ala conjugate hydrolase activity"/>
    <property type="evidence" value="ECO:0007669"/>
    <property type="project" value="TreeGrafter"/>
</dbReference>
<organism evidence="8 9">
    <name type="scientific">Rubus argutus</name>
    <name type="common">Southern blackberry</name>
    <dbReference type="NCBI Taxonomy" id="59490"/>
    <lineage>
        <taxon>Eukaryota</taxon>
        <taxon>Viridiplantae</taxon>
        <taxon>Streptophyta</taxon>
        <taxon>Embryophyta</taxon>
        <taxon>Tracheophyta</taxon>
        <taxon>Spermatophyta</taxon>
        <taxon>Magnoliopsida</taxon>
        <taxon>eudicotyledons</taxon>
        <taxon>Gunneridae</taxon>
        <taxon>Pentapetalae</taxon>
        <taxon>rosids</taxon>
        <taxon>fabids</taxon>
        <taxon>Rosales</taxon>
        <taxon>Rosaceae</taxon>
        <taxon>Rosoideae</taxon>
        <taxon>Rosoideae incertae sedis</taxon>
        <taxon>Rubus</taxon>
    </lineage>
</organism>
<keyword evidence="2 6" id="KW-0732">Signal</keyword>
<comment type="caution">
    <text evidence="8">The sequence shown here is derived from an EMBL/GenBank/DDBJ whole genome shotgun (WGS) entry which is preliminary data.</text>
</comment>
<proteinExistence type="inferred from homology"/>
<dbReference type="SUPFAM" id="SSF53187">
    <property type="entry name" value="Zn-dependent exopeptidases"/>
    <property type="match status" value="1"/>
</dbReference>
<reference evidence="8 9" key="1">
    <citation type="journal article" date="2023" name="G3 (Bethesda)">
        <title>A chromosome-length genome assembly and annotation of blackberry (Rubus argutus, cv. 'Hillquist').</title>
        <authorList>
            <person name="Bruna T."/>
            <person name="Aryal R."/>
            <person name="Dudchenko O."/>
            <person name="Sargent D.J."/>
            <person name="Mead D."/>
            <person name="Buti M."/>
            <person name="Cavallini A."/>
            <person name="Hytonen T."/>
            <person name="Andres J."/>
            <person name="Pham M."/>
            <person name="Weisz D."/>
            <person name="Mascagni F."/>
            <person name="Usai G."/>
            <person name="Natali L."/>
            <person name="Bassil N."/>
            <person name="Fernandez G.E."/>
            <person name="Lomsadze A."/>
            <person name="Armour M."/>
            <person name="Olukolu B."/>
            <person name="Poorten T."/>
            <person name="Britton C."/>
            <person name="Davik J."/>
            <person name="Ashrafi H."/>
            <person name="Aiden E.L."/>
            <person name="Borodovsky M."/>
            <person name="Worthington M."/>
        </authorList>
    </citation>
    <scope>NUCLEOTIDE SEQUENCE [LARGE SCALE GENOMIC DNA]</scope>
    <source>
        <strain evidence="8">PI 553951</strain>
    </source>
</reference>
<feature type="binding site" evidence="5">
    <location>
        <position position="155"/>
    </location>
    <ligand>
        <name>Mn(2+)</name>
        <dbReference type="ChEBI" id="CHEBI:29035"/>
        <label>2</label>
    </ligand>
</feature>
<name>A0AAW1WBN4_RUBAR</name>
<dbReference type="InterPro" id="IPR017439">
    <property type="entry name" value="Amidohydrolase"/>
</dbReference>
<protein>
    <recommendedName>
        <fullName evidence="7">Peptidase M20 dimerisation domain-containing protein</fullName>
    </recommendedName>
</protein>
<dbReference type="AlphaFoldDB" id="A0AAW1WBN4"/>
<evidence type="ECO:0000256" key="2">
    <source>
        <dbReference type="ARBA" id="ARBA00022729"/>
    </source>
</evidence>
<feature type="chain" id="PRO_5043374047" description="Peptidase M20 dimerisation domain-containing protein" evidence="6">
    <location>
        <begin position="22"/>
        <end position="422"/>
    </location>
</feature>
<evidence type="ECO:0000256" key="3">
    <source>
        <dbReference type="ARBA" id="ARBA00022801"/>
    </source>
</evidence>
<keyword evidence="9" id="KW-1185">Reference proteome</keyword>
<feature type="signal peptide" evidence="6">
    <location>
        <begin position="1"/>
        <end position="21"/>
    </location>
</feature>
<comment type="similarity">
    <text evidence="1">Belongs to the peptidase M20 family.</text>
</comment>
<dbReference type="PANTHER" id="PTHR11014:SF63">
    <property type="entry name" value="METALLOPEPTIDASE, PUTATIVE (AFU_ORTHOLOGUE AFUA_6G09600)-RELATED"/>
    <property type="match status" value="1"/>
</dbReference>
<evidence type="ECO:0000256" key="1">
    <source>
        <dbReference type="ARBA" id="ARBA00006153"/>
    </source>
</evidence>
<dbReference type="InterPro" id="IPR002933">
    <property type="entry name" value="Peptidase_M20"/>
</dbReference>
<dbReference type="InterPro" id="IPR044757">
    <property type="entry name" value="ILR1-like_Hyd"/>
</dbReference>
<dbReference type="SUPFAM" id="SSF55031">
    <property type="entry name" value="Bacterial exopeptidase dimerisation domain"/>
    <property type="match status" value="1"/>
</dbReference>
<evidence type="ECO:0000256" key="5">
    <source>
        <dbReference type="PIRSR" id="PIRSR005962-1"/>
    </source>
</evidence>
<evidence type="ECO:0000256" key="6">
    <source>
        <dbReference type="SAM" id="SignalP"/>
    </source>
</evidence>
<dbReference type="Gene3D" id="3.30.70.360">
    <property type="match status" value="1"/>
</dbReference>
<evidence type="ECO:0000259" key="7">
    <source>
        <dbReference type="Pfam" id="PF07687"/>
    </source>
</evidence>
<gene>
    <name evidence="8" type="ORF">M0R45_029905</name>
</gene>
<dbReference type="GO" id="GO:0009850">
    <property type="term" value="P:auxin metabolic process"/>
    <property type="evidence" value="ECO:0007669"/>
    <property type="project" value="InterPro"/>
</dbReference>
<evidence type="ECO:0000256" key="4">
    <source>
        <dbReference type="ARBA" id="ARBA00023211"/>
    </source>
</evidence>
<feature type="binding site" evidence="5">
    <location>
        <position position="138"/>
    </location>
    <ligand>
        <name>Mn(2+)</name>
        <dbReference type="ChEBI" id="CHEBI:29035"/>
        <label>2</label>
    </ligand>
</feature>
<dbReference type="Gene3D" id="3.40.630.10">
    <property type="entry name" value="Zn peptidases"/>
    <property type="match status" value="1"/>
</dbReference>
<evidence type="ECO:0000313" key="8">
    <source>
        <dbReference type="EMBL" id="KAK9921394.1"/>
    </source>
</evidence>
<dbReference type="CDD" id="cd08017">
    <property type="entry name" value="M20_IAA_Hyd"/>
    <property type="match status" value="1"/>
</dbReference>
<feature type="binding site" evidence="5">
    <location>
        <position position="383"/>
    </location>
    <ligand>
        <name>Mn(2+)</name>
        <dbReference type="ChEBI" id="CHEBI:29035"/>
        <label>2</label>
    </ligand>
</feature>
<dbReference type="InterPro" id="IPR011650">
    <property type="entry name" value="Peptidase_M20_dimer"/>
</dbReference>
<dbReference type="Pfam" id="PF07687">
    <property type="entry name" value="M20_dimer"/>
    <property type="match status" value="1"/>
</dbReference>
<sequence>MERLRIVLLLLSTSAIHVSCGLESTNDSGPELSQLSRELLDSARQPEFFDWLRKVRRKIHENPELAFEEEETSRFIRSELDSLGIKYTWPVAKTGVVASIGSGLQPWFALRADMDALPIQELVEWEHKSKNPGKMHACGHDVHGTVKLVFQPAEEGHAGAYHMLKEGALDGIQGIFGLHVSPQMPTGTIGSRPGPFLAGAGRFLVTVQGKGGHAAAPHLTADPIIAACSVILGLQQIVSRETNPLEARVVTVGFVKGGQAANVIPETVELKGTFRSMTLEGIHYLQHRIKEVIEMQASVHQCNATVDFMLENMRPYPPLVNDEALYEQSKRVSEALVGQPNVYLLPMAMAAEDFSFYTHKMAAAYFMIGTKNDTLGSNTTDLHSPYLVIDEEVLPIGAALHAAVSISFLDNDTDAVSQSLTS</sequence>
<keyword evidence="3" id="KW-0378">Hydrolase</keyword>
<dbReference type="PIRSF" id="PIRSF005962">
    <property type="entry name" value="Pept_M20D_amidohydro"/>
    <property type="match status" value="1"/>
</dbReference>
<comment type="cofactor">
    <cofactor evidence="5">
        <name>Mn(2+)</name>
        <dbReference type="ChEBI" id="CHEBI:29035"/>
    </cofactor>
    <text evidence="5">The Mn(2+) ion enhances activity.</text>
</comment>